<proteinExistence type="predicted"/>
<accession>A0A024E7R7</accession>
<evidence type="ECO:0000313" key="2">
    <source>
        <dbReference type="Proteomes" id="UP000026913"/>
    </source>
</evidence>
<dbReference type="EMBL" id="CP005960">
    <property type="protein sequence ID" value="AHZ68373.1"/>
    <property type="molecule type" value="Genomic_DNA"/>
</dbReference>
<name>A0A024E7R7_9PSED</name>
<gene>
    <name evidence="1" type="ORF">OU5_1294</name>
</gene>
<protein>
    <submittedName>
        <fullName evidence="1">Uncharacterized protein</fullName>
    </submittedName>
</protein>
<sequence>MRKQQVDKNKDDLMPTQNPHRIVGLCTSSKVYNALTELKHLEGHRSAKFLSLLAENLVRKGLLNEQEVVHMLDLVVD</sequence>
<dbReference type="HOGENOM" id="CLU_2635355_0_0_6"/>
<dbReference type="KEGG" id="pman:OU5_1294"/>
<evidence type="ECO:0000313" key="1">
    <source>
        <dbReference type="EMBL" id="AHZ68373.1"/>
    </source>
</evidence>
<reference evidence="1 2" key="1">
    <citation type="journal article" date="2012" name="J. Bacteriol.">
        <title>Genome sequence of cold-adapted Pseudomonas mandelii strain JR-1.</title>
        <authorList>
            <person name="Jang S.H."/>
            <person name="Kim J."/>
            <person name="Kim J."/>
            <person name="Hong S."/>
            <person name="Lee C."/>
        </authorList>
    </citation>
    <scope>NUCLEOTIDE SEQUENCE [LARGE SCALE GENOMIC DNA]</scope>
    <source>
        <strain evidence="1 2">JR-1</strain>
    </source>
</reference>
<dbReference type="AlphaFoldDB" id="A0A024E7R7"/>
<dbReference type="Proteomes" id="UP000026913">
    <property type="component" value="Chromosome"/>
</dbReference>
<organism evidence="1 2">
    <name type="scientific">Pseudomonas mandelii JR-1</name>
    <dbReference type="NCBI Taxonomy" id="1147786"/>
    <lineage>
        <taxon>Bacteria</taxon>
        <taxon>Pseudomonadati</taxon>
        <taxon>Pseudomonadota</taxon>
        <taxon>Gammaproteobacteria</taxon>
        <taxon>Pseudomonadales</taxon>
        <taxon>Pseudomonadaceae</taxon>
        <taxon>Pseudomonas</taxon>
    </lineage>
</organism>